<organism evidence="2 3">
    <name type="scientific">Leifsonia stereocauli</name>
    <dbReference type="NCBI Taxonomy" id="3134136"/>
    <lineage>
        <taxon>Bacteria</taxon>
        <taxon>Bacillati</taxon>
        <taxon>Actinomycetota</taxon>
        <taxon>Actinomycetes</taxon>
        <taxon>Micrococcales</taxon>
        <taxon>Microbacteriaceae</taxon>
        <taxon>Leifsonia</taxon>
    </lineage>
</organism>
<comment type="caution">
    <text evidence="2">The sequence shown here is derived from an EMBL/GenBank/DDBJ whole genome shotgun (WGS) entry which is preliminary data.</text>
</comment>
<dbReference type="Proteomes" id="UP001425155">
    <property type="component" value="Unassembled WGS sequence"/>
</dbReference>
<sequence length="167" mass="17780">MTTSDDPGQAGVDAQGDGPNVLEALQVYRAAEAAMRRRTGAAMGLGESDILALRFVLDNHAAGRVTAPKDITEYLGISSASTSVLLTRLERGGFVERRPSTVDRRSIEVVPTPAAEGDTGPMLAVANAQMADATQELTPEEAVVVTSFLARMRETVDRIGHRRKDSS</sequence>
<evidence type="ECO:0000313" key="2">
    <source>
        <dbReference type="EMBL" id="MEN1948045.1"/>
    </source>
</evidence>
<protein>
    <submittedName>
        <fullName evidence="2">MarR family transcriptional regulator</fullName>
    </submittedName>
</protein>
<dbReference type="PANTHER" id="PTHR33164:SF87">
    <property type="entry name" value="MULTIPLE ANTIBIOTIC RESISTANCE PROTEIN MARR"/>
    <property type="match status" value="1"/>
</dbReference>
<dbReference type="Pfam" id="PF12802">
    <property type="entry name" value="MarR_2"/>
    <property type="match status" value="1"/>
</dbReference>
<dbReference type="SMART" id="SM00347">
    <property type="entry name" value="HTH_MARR"/>
    <property type="match status" value="1"/>
</dbReference>
<dbReference type="InterPro" id="IPR039422">
    <property type="entry name" value="MarR/SlyA-like"/>
</dbReference>
<dbReference type="InterPro" id="IPR036388">
    <property type="entry name" value="WH-like_DNA-bd_sf"/>
</dbReference>
<reference evidence="2 3" key="1">
    <citation type="submission" date="2024-03" db="EMBL/GenBank/DDBJ databases">
        <title>YIM 134122 draft genome.</title>
        <authorList>
            <person name="Zuo S."/>
            <person name="Xiong L."/>
        </authorList>
    </citation>
    <scope>NUCLEOTIDE SEQUENCE [LARGE SCALE GENOMIC DNA]</scope>
    <source>
        <strain evidence="2 3">YIM 134122</strain>
    </source>
</reference>
<keyword evidence="3" id="KW-1185">Reference proteome</keyword>
<dbReference type="SUPFAM" id="SSF46785">
    <property type="entry name" value="Winged helix' DNA-binding domain"/>
    <property type="match status" value="1"/>
</dbReference>
<accession>A0ABU9W7R7</accession>
<dbReference type="PANTHER" id="PTHR33164">
    <property type="entry name" value="TRANSCRIPTIONAL REGULATOR, MARR FAMILY"/>
    <property type="match status" value="1"/>
</dbReference>
<dbReference type="EMBL" id="JBCLVG010000003">
    <property type="protein sequence ID" value="MEN1948045.1"/>
    <property type="molecule type" value="Genomic_DNA"/>
</dbReference>
<evidence type="ECO:0000313" key="3">
    <source>
        <dbReference type="Proteomes" id="UP001425155"/>
    </source>
</evidence>
<proteinExistence type="predicted"/>
<dbReference type="RefSeq" id="WP_342115934.1">
    <property type="nucleotide sequence ID" value="NZ_JBCAUN010000003.1"/>
</dbReference>
<dbReference type="PROSITE" id="PS50995">
    <property type="entry name" value="HTH_MARR_2"/>
    <property type="match status" value="1"/>
</dbReference>
<gene>
    <name evidence="2" type="ORF">WJX64_15930</name>
</gene>
<dbReference type="Gene3D" id="1.10.10.10">
    <property type="entry name" value="Winged helix-like DNA-binding domain superfamily/Winged helix DNA-binding domain"/>
    <property type="match status" value="1"/>
</dbReference>
<dbReference type="InterPro" id="IPR036390">
    <property type="entry name" value="WH_DNA-bd_sf"/>
</dbReference>
<feature type="domain" description="HTH marR-type" evidence="1">
    <location>
        <begin position="17"/>
        <end position="154"/>
    </location>
</feature>
<evidence type="ECO:0000259" key="1">
    <source>
        <dbReference type="PROSITE" id="PS50995"/>
    </source>
</evidence>
<name>A0ABU9W7R7_9MICO</name>
<dbReference type="InterPro" id="IPR000835">
    <property type="entry name" value="HTH_MarR-typ"/>
</dbReference>